<dbReference type="GO" id="GO:0008270">
    <property type="term" value="F:zinc ion binding"/>
    <property type="evidence" value="ECO:0007669"/>
    <property type="project" value="UniProtKB-KW"/>
</dbReference>
<evidence type="ECO:0000256" key="3">
    <source>
        <dbReference type="ARBA" id="ARBA00022771"/>
    </source>
</evidence>
<feature type="region of interest" description="Disordered" evidence="6">
    <location>
        <begin position="101"/>
        <end position="120"/>
    </location>
</feature>
<dbReference type="PROSITE" id="PS51282">
    <property type="entry name" value="DWNN"/>
    <property type="match status" value="1"/>
</dbReference>
<comment type="subcellular location">
    <subcellularLocation>
        <location evidence="1">Nucleus</location>
    </subcellularLocation>
</comment>
<proteinExistence type="predicted"/>
<reference evidence="8 9" key="1">
    <citation type="submission" date="2020-01" db="EMBL/GenBank/DDBJ databases">
        <authorList>
            <consortium name="DOE Joint Genome Institute"/>
            <person name="Haridas S."/>
            <person name="Albert R."/>
            <person name="Binder M."/>
            <person name="Bloem J."/>
            <person name="Labutti K."/>
            <person name="Salamov A."/>
            <person name="Andreopoulos B."/>
            <person name="Baker S.E."/>
            <person name="Barry K."/>
            <person name="Bills G."/>
            <person name="Bluhm B.H."/>
            <person name="Cannon C."/>
            <person name="Castanera R."/>
            <person name="Culley D.E."/>
            <person name="Daum C."/>
            <person name="Ezra D."/>
            <person name="Gonzalez J.B."/>
            <person name="Henrissat B."/>
            <person name="Kuo A."/>
            <person name="Liang C."/>
            <person name="Lipzen A."/>
            <person name="Lutzoni F."/>
            <person name="Magnuson J."/>
            <person name="Mondo S."/>
            <person name="Nolan M."/>
            <person name="Ohm R."/>
            <person name="Pangilinan J."/>
            <person name="Park H.-J.H."/>
            <person name="Ramirez L."/>
            <person name="Alfaro M."/>
            <person name="Sun H."/>
            <person name="Tritt A."/>
            <person name="Yoshinaga Y."/>
            <person name="Zwiers L.-H.L."/>
            <person name="Turgeon B.G."/>
            <person name="Goodwin S.B."/>
            <person name="Spatafora J.W."/>
            <person name="Crous P.W."/>
            <person name="Grigoriev I.V."/>
        </authorList>
    </citation>
    <scope>NUCLEOTIDE SEQUENCE [LARGE SCALE GENOMIC DNA]</scope>
    <source>
        <strain evidence="8 9">CBS 611.86</strain>
    </source>
</reference>
<dbReference type="OrthoDB" id="106784at2759"/>
<dbReference type="GO" id="GO:0061630">
    <property type="term" value="F:ubiquitin protein ligase activity"/>
    <property type="evidence" value="ECO:0007669"/>
    <property type="project" value="InterPro"/>
</dbReference>
<dbReference type="PANTHER" id="PTHR15439:SF0">
    <property type="entry name" value="CELL DIVISION CYCLE AND APOPTOSIS REGULATOR PROTEIN 1-RELATED"/>
    <property type="match status" value="1"/>
</dbReference>
<evidence type="ECO:0000256" key="1">
    <source>
        <dbReference type="ARBA" id="ARBA00004123"/>
    </source>
</evidence>
<feature type="domain" description="DWNN" evidence="7">
    <location>
        <begin position="5"/>
        <end position="79"/>
    </location>
</feature>
<protein>
    <submittedName>
        <fullName evidence="8">DWNN domain-containing protein</fullName>
    </submittedName>
</protein>
<keyword evidence="4" id="KW-0862">Zinc</keyword>
<name>A0A7C8IKR3_9PLEO</name>
<dbReference type="InterPro" id="IPR033489">
    <property type="entry name" value="RBBP6"/>
</dbReference>
<dbReference type="GO" id="GO:0016567">
    <property type="term" value="P:protein ubiquitination"/>
    <property type="evidence" value="ECO:0007669"/>
    <property type="project" value="InterPro"/>
</dbReference>
<evidence type="ECO:0000313" key="8">
    <source>
        <dbReference type="EMBL" id="KAF2876670.1"/>
    </source>
</evidence>
<evidence type="ECO:0000256" key="6">
    <source>
        <dbReference type="SAM" id="MobiDB-lite"/>
    </source>
</evidence>
<keyword evidence="2" id="KW-0479">Metal-binding</keyword>
<dbReference type="InterPro" id="IPR025829">
    <property type="entry name" value="Zn_knuckle_CX2CX3GHX4C"/>
</dbReference>
<dbReference type="SMART" id="SM01180">
    <property type="entry name" value="DWNN"/>
    <property type="match status" value="1"/>
</dbReference>
<dbReference type="Pfam" id="PF13696">
    <property type="entry name" value="zf-CCHC_2"/>
    <property type="match status" value="1"/>
</dbReference>
<dbReference type="InterPro" id="IPR036875">
    <property type="entry name" value="Znf_CCHC_sf"/>
</dbReference>
<dbReference type="SUPFAM" id="SSF57850">
    <property type="entry name" value="RING/U-box"/>
    <property type="match status" value="1"/>
</dbReference>
<dbReference type="InterPro" id="IPR013083">
    <property type="entry name" value="Znf_RING/FYVE/PHD"/>
</dbReference>
<dbReference type="Gene3D" id="3.30.40.10">
    <property type="entry name" value="Zinc/RING finger domain, C3HC4 (zinc finger)"/>
    <property type="match status" value="1"/>
</dbReference>
<dbReference type="InterPro" id="IPR014891">
    <property type="entry name" value="DWNN_domain"/>
</dbReference>
<dbReference type="Pfam" id="PF08783">
    <property type="entry name" value="DWNN"/>
    <property type="match status" value="1"/>
</dbReference>
<feature type="region of interest" description="Disordered" evidence="6">
    <location>
        <begin position="333"/>
        <end position="402"/>
    </location>
</feature>
<dbReference type="SUPFAM" id="SSF57756">
    <property type="entry name" value="Retrovirus zinc finger-like domains"/>
    <property type="match status" value="1"/>
</dbReference>
<feature type="compositionally biased region" description="Polar residues" evidence="6">
    <location>
        <begin position="345"/>
        <end position="375"/>
    </location>
</feature>
<dbReference type="GO" id="GO:0006511">
    <property type="term" value="P:ubiquitin-dependent protein catabolic process"/>
    <property type="evidence" value="ECO:0007669"/>
    <property type="project" value="TreeGrafter"/>
</dbReference>
<evidence type="ECO:0000259" key="7">
    <source>
        <dbReference type="PROSITE" id="PS51282"/>
    </source>
</evidence>
<dbReference type="GO" id="GO:0006397">
    <property type="term" value="P:mRNA processing"/>
    <property type="evidence" value="ECO:0007669"/>
    <property type="project" value="InterPro"/>
</dbReference>
<dbReference type="Gene3D" id="3.10.20.90">
    <property type="entry name" value="Phosphatidylinositol 3-kinase Catalytic Subunit, Chain A, domain 1"/>
    <property type="match status" value="1"/>
</dbReference>
<gene>
    <name evidence="8" type="ORF">BDV95DRAFT_561312</name>
</gene>
<dbReference type="AlphaFoldDB" id="A0A7C8IKR3"/>
<feature type="compositionally biased region" description="Basic residues" evidence="6">
    <location>
        <begin position="538"/>
        <end position="547"/>
    </location>
</feature>
<evidence type="ECO:0000313" key="9">
    <source>
        <dbReference type="Proteomes" id="UP000481861"/>
    </source>
</evidence>
<dbReference type="GO" id="GO:0005634">
    <property type="term" value="C:nucleus"/>
    <property type="evidence" value="ECO:0007669"/>
    <property type="project" value="UniProtKB-SubCell"/>
</dbReference>
<dbReference type="EMBL" id="JAADJZ010000003">
    <property type="protein sequence ID" value="KAF2876670.1"/>
    <property type="molecule type" value="Genomic_DNA"/>
</dbReference>
<dbReference type="GO" id="GO:0003676">
    <property type="term" value="F:nucleic acid binding"/>
    <property type="evidence" value="ECO:0007669"/>
    <property type="project" value="InterPro"/>
</dbReference>
<accession>A0A7C8IKR3</accession>
<organism evidence="8 9">
    <name type="scientific">Massariosphaeria phaeospora</name>
    <dbReference type="NCBI Taxonomy" id="100035"/>
    <lineage>
        <taxon>Eukaryota</taxon>
        <taxon>Fungi</taxon>
        <taxon>Dikarya</taxon>
        <taxon>Ascomycota</taxon>
        <taxon>Pezizomycotina</taxon>
        <taxon>Dothideomycetes</taxon>
        <taxon>Pleosporomycetidae</taxon>
        <taxon>Pleosporales</taxon>
        <taxon>Pleosporales incertae sedis</taxon>
        <taxon>Massariosphaeria</taxon>
    </lineage>
</organism>
<evidence type="ECO:0000256" key="5">
    <source>
        <dbReference type="ARBA" id="ARBA00023242"/>
    </source>
</evidence>
<feature type="region of interest" description="Disordered" evidence="6">
    <location>
        <begin position="139"/>
        <end position="163"/>
    </location>
</feature>
<dbReference type="CDD" id="cd16620">
    <property type="entry name" value="vRING-HC-C4C4_RBBP6"/>
    <property type="match status" value="1"/>
</dbReference>
<dbReference type="PANTHER" id="PTHR15439">
    <property type="entry name" value="RETINOBLASTOMA-BINDING PROTEIN 6"/>
    <property type="match status" value="1"/>
</dbReference>
<keyword evidence="5" id="KW-0539">Nucleus</keyword>
<comment type="caution">
    <text evidence="8">The sequence shown here is derived from an EMBL/GenBank/DDBJ whole genome shotgun (WGS) entry which is preliminary data.</text>
</comment>
<sequence>MSSSVFYRFKNSKDSERILFDGTGISVFELKREIIKASGLGDGSDFNLHLYSADQPPTEYTEDTTIISRSTTVVARRTPAARGHGGAARYVSGRAPARAIKKADPKPTITATAGGAGSEEEAKAAFELESERMWDQQKQGLAQGKRIHNNNNKKPPVPNHDPPGGYVCHRCQTKGHWIQACPTNDDPNHKPALIPKKTTGIPQSFLKKVEKPKDDEEARGVRMDAEGNYFLFQPDTKTWDKYQEKREAQAASADAGIKEVRARGLVCELNEPHMFLDPVKMSCCGKTYCRSCIGDKLADEDLVCPNCQEKDIIIDDLTSDEEMVGKLRAFKAEKAKEESERLSSTTNEAKNSMLSPTVSQQTPSVSGSDSEGSTTSKKRKEPPTDIKPPTAPKAMRRDQQTDSEKKFIEDMEVLGSMPTNLPIVPNVNMPVTMGMPINPMMAMMNPLNMNGMNPMNGGFNNNWNGYGQGHQNNMGYGNMGYNNSMGGYGYGYQNNPGLYNPAYNVGFNPQNTGHFPNQQRTVFAEQPNPQDAYERKPLNPHRSRNWRKQRDFHHI</sequence>
<dbReference type="Gene3D" id="4.10.60.10">
    <property type="entry name" value="Zinc finger, CCHC-type"/>
    <property type="match status" value="1"/>
</dbReference>
<evidence type="ECO:0000256" key="4">
    <source>
        <dbReference type="ARBA" id="ARBA00022833"/>
    </source>
</evidence>
<keyword evidence="3" id="KW-0863">Zinc-finger</keyword>
<evidence type="ECO:0000256" key="2">
    <source>
        <dbReference type="ARBA" id="ARBA00022723"/>
    </source>
</evidence>
<keyword evidence="9" id="KW-1185">Reference proteome</keyword>
<dbReference type="Proteomes" id="UP000481861">
    <property type="component" value="Unassembled WGS sequence"/>
</dbReference>
<feature type="region of interest" description="Disordered" evidence="6">
    <location>
        <begin position="528"/>
        <end position="555"/>
    </location>
</feature>